<dbReference type="PROSITE" id="PS50011">
    <property type="entry name" value="PROTEIN_KINASE_DOM"/>
    <property type="match status" value="1"/>
</dbReference>
<evidence type="ECO:0000313" key="4">
    <source>
        <dbReference type="EMBL" id="SZX74287.1"/>
    </source>
</evidence>
<dbReference type="SUPFAM" id="SSF56112">
    <property type="entry name" value="Protein kinase-like (PK-like)"/>
    <property type="match status" value="1"/>
</dbReference>
<evidence type="ECO:0000256" key="1">
    <source>
        <dbReference type="PROSITE-ProRule" id="PRU10141"/>
    </source>
</evidence>
<evidence type="ECO:0000259" key="3">
    <source>
        <dbReference type="PROSITE" id="PS50011"/>
    </source>
</evidence>
<feature type="domain" description="Protein kinase" evidence="3">
    <location>
        <begin position="84"/>
        <end position="436"/>
    </location>
</feature>
<dbReference type="PROSITE" id="PS00107">
    <property type="entry name" value="PROTEIN_KINASE_ATP"/>
    <property type="match status" value="1"/>
</dbReference>
<organism evidence="4 5">
    <name type="scientific">Tetradesmus obliquus</name>
    <name type="common">Green alga</name>
    <name type="synonym">Acutodesmus obliquus</name>
    <dbReference type="NCBI Taxonomy" id="3088"/>
    <lineage>
        <taxon>Eukaryota</taxon>
        <taxon>Viridiplantae</taxon>
        <taxon>Chlorophyta</taxon>
        <taxon>core chlorophytes</taxon>
        <taxon>Chlorophyceae</taxon>
        <taxon>CS clade</taxon>
        <taxon>Sphaeropleales</taxon>
        <taxon>Scenedesmaceae</taxon>
        <taxon>Tetradesmus</taxon>
    </lineage>
</organism>
<dbReference type="AlphaFoldDB" id="A0A383W9H1"/>
<feature type="region of interest" description="Disordered" evidence="2">
    <location>
        <begin position="565"/>
        <end position="624"/>
    </location>
</feature>
<dbReference type="PANTHER" id="PTHR46699:SF4">
    <property type="entry name" value="SERINE_THREONINE-PROTEIN KINASE STN7, CHLOROPLASTIC"/>
    <property type="match status" value="1"/>
</dbReference>
<keyword evidence="1" id="KW-0067">ATP-binding</keyword>
<reference evidence="4 5" key="1">
    <citation type="submission" date="2016-10" db="EMBL/GenBank/DDBJ databases">
        <authorList>
            <person name="Cai Z."/>
        </authorList>
    </citation>
    <scope>NUCLEOTIDE SEQUENCE [LARGE SCALE GENOMIC DNA]</scope>
</reference>
<gene>
    <name evidence="4" type="ORF">BQ4739_LOCUS14577</name>
</gene>
<sequence length="642" mass="69579">MPLAYEPVAAPCSLMNCGDVVHRSTLDPVLRGETRGIDWRLLPVAAMAGLYLFATPGVLPGAVDYYITGPLQRRRSAAITKDDLKLGKRLGSGGFGSVYKATLTNEDGSTTPVIVKKAKEFGEAEVWMNERMSRTAPASCAQFLGGFLDTPEQPQKVGPAGAAVGLGGECVWLVWLDEGEFTLYDLMTKREFPYNLESLLLGRELRLQKDKRRRLVTLKLVTQQLLENLDTAHATGIVHRDIKPQNAILSVADRRLKLIDWGAAADLRLGINYVPNEYLLDPRYAPPQQYVMSRQTATPPPKPVAALLSPVLWQMEHPDKFDMYSVGILLLQMDHPDKFDMYSVGILLLQMAFPNLRSDNSLIAFNRRLQELGWDLPAWKREVVRKHPRGLPKDLEEGFEVLEAEGGAGWDLACQLVSYNPSDRPTAGEALLHRWFEQMPVVAGAATPSGTGSVLVTSSVAAATAVRSISNSVGSTVGTVGKRVTEALPTGLLEEAFIHNSQEGLTEAWLAEEFGWDKPAPPPPGRGQQRETVAWFMDRQSELQRKLAARQAKLMGDVRKTIRGVARKLGSSPSPSSSRPGTPKIKGAAAAANAANGNGRASPADSAAAAEGNGNGRVTPAAAAAGGAVDRVKELMNVLRSK</sequence>
<protein>
    <recommendedName>
        <fullName evidence="3">Protein kinase domain-containing protein</fullName>
    </recommendedName>
</protein>
<dbReference type="EMBL" id="FNXT01001211">
    <property type="protein sequence ID" value="SZX74287.1"/>
    <property type="molecule type" value="Genomic_DNA"/>
</dbReference>
<dbReference type="Proteomes" id="UP000256970">
    <property type="component" value="Unassembled WGS sequence"/>
</dbReference>
<evidence type="ECO:0000313" key="5">
    <source>
        <dbReference type="Proteomes" id="UP000256970"/>
    </source>
</evidence>
<keyword evidence="5" id="KW-1185">Reference proteome</keyword>
<dbReference type="Gene3D" id="3.30.200.20">
    <property type="entry name" value="Phosphorylase Kinase, domain 1"/>
    <property type="match status" value="1"/>
</dbReference>
<dbReference type="GO" id="GO:0004672">
    <property type="term" value="F:protein kinase activity"/>
    <property type="evidence" value="ECO:0007669"/>
    <property type="project" value="InterPro"/>
</dbReference>
<dbReference type="STRING" id="3088.A0A383W9H1"/>
<dbReference type="SMART" id="SM00220">
    <property type="entry name" value="S_TKc"/>
    <property type="match status" value="1"/>
</dbReference>
<dbReference type="PANTHER" id="PTHR46699">
    <property type="entry name" value="SERINE/THREONINE-PROTEIN KINASE STN8, CHLOROPLASTIC-RELATED"/>
    <property type="match status" value="1"/>
</dbReference>
<dbReference type="InterPro" id="IPR017441">
    <property type="entry name" value="Protein_kinase_ATP_BS"/>
</dbReference>
<dbReference type="GO" id="GO:0005524">
    <property type="term" value="F:ATP binding"/>
    <property type="evidence" value="ECO:0007669"/>
    <property type="project" value="UniProtKB-UniRule"/>
</dbReference>
<evidence type="ECO:0000256" key="2">
    <source>
        <dbReference type="SAM" id="MobiDB-lite"/>
    </source>
</evidence>
<dbReference type="Pfam" id="PF00069">
    <property type="entry name" value="Pkinase"/>
    <property type="match status" value="1"/>
</dbReference>
<name>A0A383W9H1_TETOB</name>
<feature type="compositionally biased region" description="Low complexity" evidence="2">
    <location>
        <begin position="587"/>
        <end position="610"/>
    </location>
</feature>
<proteinExistence type="predicted"/>
<accession>A0A383W9H1</accession>
<keyword evidence="1" id="KW-0547">Nucleotide-binding</keyword>
<feature type="binding site" evidence="1">
    <location>
        <position position="117"/>
    </location>
    <ligand>
        <name>ATP</name>
        <dbReference type="ChEBI" id="CHEBI:30616"/>
    </ligand>
</feature>
<dbReference type="Gene3D" id="1.10.510.10">
    <property type="entry name" value="Transferase(Phosphotransferase) domain 1"/>
    <property type="match status" value="2"/>
</dbReference>
<dbReference type="InterPro" id="IPR011009">
    <property type="entry name" value="Kinase-like_dom_sf"/>
</dbReference>
<dbReference type="InterPro" id="IPR000719">
    <property type="entry name" value="Prot_kinase_dom"/>
</dbReference>